<dbReference type="EMBL" id="CAADFY010000054">
    <property type="protein sequence ID" value="VFK54770.1"/>
    <property type="molecule type" value="Genomic_DNA"/>
</dbReference>
<gene>
    <name evidence="2" type="ORF">BECKTUN1418E_GA0071001_105420</name>
    <name evidence="1" type="ORF">BECKTUN1418F_GA0071002_105420</name>
</gene>
<accession>A0A451A0T8</accession>
<dbReference type="EMBL" id="CAADFV010000054">
    <property type="protein sequence ID" value="VFK59638.1"/>
    <property type="molecule type" value="Genomic_DNA"/>
</dbReference>
<reference evidence="2" key="1">
    <citation type="submission" date="2019-02" db="EMBL/GenBank/DDBJ databases">
        <authorList>
            <person name="Gruber-Vodicka R. H."/>
            <person name="Seah K. B. B."/>
        </authorList>
    </citation>
    <scope>NUCLEOTIDE SEQUENCE</scope>
    <source>
        <strain evidence="2">BECK_BY2</strain>
        <strain evidence="1">BECK_BY3</strain>
    </source>
</reference>
<dbReference type="AlphaFoldDB" id="A0A451A0T8"/>
<proteinExistence type="predicted"/>
<sequence length="90" mass="8933">MAIGIGDPNYVARQVVCSSGSVSVGIDHDCTPVHGVVLVARGVAVGIKGFQKIAHLVVLEPGDVSVDVGCADATIGGVIGMDGHDPGVVT</sequence>
<name>A0A451A0T8_9GAMM</name>
<protein>
    <submittedName>
        <fullName evidence="2">Uncharacterized protein</fullName>
    </submittedName>
</protein>
<evidence type="ECO:0000313" key="2">
    <source>
        <dbReference type="EMBL" id="VFK59638.1"/>
    </source>
</evidence>
<organism evidence="2">
    <name type="scientific">Candidatus Kentrum sp. TUN</name>
    <dbReference type="NCBI Taxonomy" id="2126343"/>
    <lineage>
        <taxon>Bacteria</taxon>
        <taxon>Pseudomonadati</taxon>
        <taxon>Pseudomonadota</taxon>
        <taxon>Gammaproteobacteria</taxon>
        <taxon>Candidatus Kentrum</taxon>
    </lineage>
</organism>
<evidence type="ECO:0000313" key="1">
    <source>
        <dbReference type="EMBL" id="VFK54770.1"/>
    </source>
</evidence>